<dbReference type="EMBL" id="OAOP01000010">
    <property type="protein sequence ID" value="SNX74806.1"/>
    <property type="molecule type" value="Genomic_DNA"/>
</dbReference>
<reference evidence="1 2" key="1">
    <citation type="submission" date="2017-08" db="EMBL/GenBank/DDBJ databases">
        <authorList>
            <person name="de Groot N.N."/>
        </authorList>
    </citation>
    <scope>NUCLEOTIDE SEQUENCE [LARGE SCALE GENOMIC DNA]</scope>
    <source>
        <strain evidence="1 2">JC228</strain>
    </source>
</reference>
<evidence type="ECO:0000313" key="2">
    <source>
        <dbReference type="Proteomes" id="UP000219546"/>
    </source>
</evidence>
<organism evidence="1 2">
    <name type="scientific">Bacillus oleivorans</name>
    <dbReference type="NCBI Taxonomy" id="1448271"/>
    <lineage>
        <taxon>Bacteria</taxon>
        <taxon>Bacillati</taxon>
        <taxon>Bacillota</taxon>
        <taxon>Bacilli</taxon>
        <taxon>Bacillales</taxon>
        <taxon>Bacillaceae</taxon>
        <taxon>Bacillus</taxon>
    </lineage>
</organism>
<dbReference type="RefSeq" id="WP_281257335.1">
    <property type="nucleotide sequence ID" value="NZ_JBEPMQ010000011.1"/>
</dbReference>
<keyword evidence="2" id="KW-1185">Reference proteome</keyword>
<name>A0A285D643_9BACI</name>
<protein>
    <submittedName>
        <fullName evidence="1">Uncharacterized protein</fullName>
    </submittedName>
</protein>
<proteinExistence type="predicted"/>
<sequence length="42" mass="4998">MNFLKKLFAQEFVSADVKEKALAEKEEKRIQREAQYLALQRV</sequence>
<evidence type="ECO:0000313" key="1">
    <source>
        <dbReference type="EMBL" id="SNX74806.1"/>
    </source>
</evidence>
<accession>A0A285D643</accession>
<dbReference type="AlphaFoldDB" id="A0A285D643"/>
<gene>
    <name evidence="1" type="ORF">SAMN05877753_11083</name>
</gene>
<dbReference type="Proteomes" id="UP000219546">
    <property type="component" value="Unassembled WGS sequence"/>
</dbReference>